<dbReference type="Pfam" id="PF03947">
    <property type="entry name" value="Ribosomal_L2_C"/>
    <property type="match status" value="1"/>
</dbReference>
<geneLocation type="chloroplast" evidence="6"/>
<comment type="similarity">
    <text evidence="1">Belongs to the universal ribosomal protein uL2 family.</text>
</comment>
<dbReference type="Gene3D" id="2.40.50.140">
    <property type="entry name" value="Nucleic acid-binding proteins"/>
    <property type="match status" value="1"/>
</dbReference>
<dbReference type="Gene3D" id="2.30.30.30">
    <property type="match status" value="1"/>
</dbReference>
<keyword evidence="3" id="KW-0687">Ribonucleoprotein</keyword>
<name>A0A2R4PAJ2_9LILI</name>
<dbReference type="InterPro" id="IPR014722">
    <property type="entry name" value="Rib_uL2_dom2"/>
</dbReference>
<evidence type="ECO:0000256" key="3">
    <source>
        <dbReference type="ARBA" id="ARBA00023274"/>
    </source>
</evidence>
<keyword evidence="2 6" id="KW-0689">Ribosomal protein</keyword>
<dbReference type="InterPro" id="IPR005880">
    <property type="entry name" value="Ribosomal_uL2_bac/org-type"/>
</dbReference>
<dbReference type="GO" id="GO:0003735">
    <property type="term" value="F:structural constituent of ribosome"/>
    <property type="evidence" value="ECO:0007669"/>
    <property type="project" value="InterPro"/>
</dbReference>
<dbReference type="PIRSF" id="PIRSF002158">
    <property type="entry name" value="Ribosomal_L2"/>
    <property type="match status" value="1"/>
</dbReference>
<evidence type="ECO:0000259" key="4">
    <source>
        <dbReference type="SMART" id="SM01382"/>
    </source>
</evidence>
<feature type="domain" description="Large ribosomal subunit protein uL2 RNA-binding" evidence="5">
    <location>
        <begin position="31"/>
        <end position="107"/>
    </location>
</feature>
<dbReference type="Pfam" id="PF00181">
    <property type="entry name" value="Ribosomal_L2_N"/>
    <property type="match status" value="1"/>
</dbReference>
<evidence type="ECO:0000259" key="5">
    <source>
        <dbReference type="SMART" id="SM01383"/>
    </source>
</evidence>
<dbReference type="InterPro" id="IPR022669">
    <property type="entry name" value="Ribosomal_uL2_C"/>
</dbReference>
<dbReference type="GO" id="GO:0032543">
    <property type="term" value="P:mitochondrial translation"/>
    <property type="evidence" value="ECO:0007669"/>
    <property type="project" value="TreeGrafter"/>
</dbReference>
<dbReference type="NCBIfam" id="TIGR01171">
    <property type="entry name" value="rplB_bact"/>
    <property type="match status" value="1"/>
</dbReference>
<dbReference type="GO" id="GO:0003723">
    <property type="term" value="F:RNA binding"/>
    <property type="evidence" value="ECO:0007669"/>
    <property type="project" value="InterPro"/>
</dbReference>
<dbReference type="InterPro" id="IPR014726">
    <property type="entry name" value="Ribosomal_uL2_dom3"/>
</dbReference>
<sequence>MVPFYKTYCKIRKNKYKLKGLIYTEYHSKKGRNSRGIIIAKHRGGGHKRLYRIINFGLYNFNEFGRIKTVEYDPNRNTYICLIHYSNGHKRYIIHTQGIVIGDIIYFGSKVPIDLGNILPLSVFFIPLGMTIYNIETIFGKGGKLVRAGGSKSRLISKEGRGIVTIRLPSAKIHFISQNCLAVIGQANIIKKNNHYNKAGHTRWLSKRPVVRGVSMNLVDHPHRGCEGKSSIGRKKTTISWGYTVFGKKNEKKS</sequence>
<evidence type="ECO:0000256" key="1">
    <source>
        <dbReference type="ARBA" id="ARBA00005636"/>
    </source>
</evidence>
<reference evidence="6" key="1">
    <citation type="journal article" date="2018" name="Genome Biol. Evol.">
        <title>Genome Reports: Contracted Genes and Dwarfed Plastome in Mycoheterotrophic Sciaphila thaidanica (Triuridaceae, Pandanales).</title>
        <authorList>
            <person name="Petersen G."/>
            <person name="Zervas A."/>
            <person name="Pedersen H.A.E."/>
            <person name="Seberg O."/>
        </authorList>
    </citation>
    <scope>NUCLEOTIDE SEQUENCE</scope>
</reference>
<dbReference type="SUPFAM" id="SSF50249">
    <property type="entry name" value="Nucleic acid-binding proteins"/>
    <property type="match status" value="1"/>
</dbReference>
<dbReference type="GO" id="GO:0016740">
    <property type="term" value="F:transferase activity"/>
    <property type="evidence" value="ECO:0007669"/>
    <property type="project" value="InterPro"/>
</dbReference>
<dbReference type="InterPro" id="IPR008991">
    <property type="entry name" value="Translation_prot_SH3-like_sf"/>
</dbReference>
<dbReference type="InterPro" id="IPR022666">
    <property type="entry name" value="Ribosomal_uL2_RNA-bd_dom"/>
</dbReference>
<dbReference type="GO" id="GO:0005762">
    <property type="term" value="C:mitochondrial large ribosomal subunit"/>
    <property type="evidence" value="ECO:0007669"/>
    <property type="project" value="TreeGrafter"/>
</dbReference>
<evidence type="ECO:0000313" key="6">
    <source>
        <dbReference type="EMBL" id="AVX48094.1"/>
    </source>
</evidence>
<gene>
    <name evidence="6" type="primary">rpl2</name>
</gene>
<dbReference type="SMART" id="SM01383">
    <property type="entry name" value="Ribosomal_L2"/>
    <property type="match status" value="1"/>
</dbReference>
<dbReference type="SMART" id="SM01382">
    <property type="entry name" value="Ribosomal_L2_C"/>
    <property type="match status" value="1"/>
</dbReference>
<dbReference type="PANTHER" id="PTHR13691:SF5">
    <property type="entry name" value="LARGE RIBOSOMAL SUBUNIT PROTEIN UL2M"/>
    <property type="match status" value="1"/>
</dbReference>
<dbReference type="PANTHER" id="PTHR13691">
    <property type="entry name" value="RIBOSOMAL PROTEIN L2"/>
    <property type="match status" value="1"/>
</dbReference>
<dbReference type="AlphaFoldDB" id="A0A2R4PAJ2"/>
<accession>A0A2R4PAJ2</accession>
<proteinExistence type="inferred from homology"/>
<dbReference type="InterPro" id="IPR012340">
    <property type="entry name" value="NA-bd_OB-fold"/>
</dbReference>
<dbReference type="Gene3D" id="4.10.950.10">
    <property type="entry name" value="Ribosomal protein L2, domain 3"/>
    <property type="match status" value="1"/>
</dbReference>
<dbReference type="InterPro" id="IPR002171">
    <property type="entry name" value="Ribosomal_uL2"/>
</dbReference>
<evidence type="ECO:0000256" key="2">
    <source>
        <dbReference type="ARBA" id="ARBA00022980"/>
    </source>
</evidence>
<organism evidence="6">
    <name type="scientific">Sciaphila thaidanica</name>
    <dbReference type="NCBI Taxonomy" id="2161793"/>
    <lineage>
        <taxon>Eukaryota</taxon>
        <taxon>Viridiplantae</taxon>
        <taxon>Streptophyta</taxon>
        <taxon>Embryophyta</taxon>
        <taxon>Tracheophyta</taxon>
        <taxon>Spermatophyta</taxon>
        <taxon>Magnoliopsida</taxon>
        <taxon>Liliopsida</taxon>
        <taxon>Pandanales</taxon>
        <taxon>Triuridaceae</taxon>
        <taxon>Sciaphila</taxon>
    </lineage>
</organism>
<dbReference type="EMBL" id="MG757197">
    <property type="protein sequence ID" value="AVX48094.1"/>
    <property type="molecule type" value="Genomic_DNA"/>
</dbReference>
<keyword evidence="6" id="KW-0150">Chloroplast</keyword>
<keyword evidence="6" id="KW-0934">Plastid</keyword>
<feature type="domain" description="Large ribosomal subunit protein uL2 C-terminal" evidence="4">
    <location>
        <begin position="113"/>
        <end position="244"/>
    </location>
</feature>
<protein>
    <submittedName>
        <fullName evidence="6">Ribosomal protein L2</fullName>
    </submittedName>
</protein>
<dbReference type="SUPFAM" id="SSF50104">
    <property type="entry name" value="Translation proteins SH3-like domain"/>
    <property type="match status" value="1"/>
</dbReference>